<feature type="compositionally biased region" description="Basic and acidic residues" evidence="3">
    <location>
        <begin position="301"/>
        <end position="310"/>
    </location>
</feature>
<feature type="compositionally biased region" description="Basic and acidic residues" evidence="3">
    <location>
        <begin position="283"/>
        <end position="294"/>
    </location>
</feature>
<feature type="region of interest" description="Disordered" evidence="3">
    <location>
        <begin position="233"/>
        <end position="258"/>
    </location>
</feature>
<dbReference type="PANTHER" id="PTHR21245">
    <property type="entry name" value="HETEROGENEOUS NUCLEAR RIBONUCLEOPROTEIN"/>
    <property type="match status" value="1"/>
</dbReference>
<dbReference type="InterPro" id="IPR000504">
    <property type="entry name" value="RRM_dom"/>
</dbReference>
<keyword evidence="1 2" id="KW-0694">RNA-binding</keyword>
<organism evidence="5">
    <name type="scientific">Oryza meridionalis</name>
    <dbReference type="NCBI Taxonomy" id="40149"/>
    <lineage>
        <taxon>Eukaryota</taxon>
        <taxon>Viridiplantae</taxon>
        <taxon>Streptophyta</taxon>
        <taxon>Embryophyta</taxon>
        <taxon>Tracheophyta</taxon>
        <taxon>Spermatophyta</taxon>
        <taxon>Magnoliopsida</taxon>
        <taxon>Liliopsida</taxon>
        <taxon>Poales</taxon>
        <taxon>Poaceae</taxon>
        <taxon>BOP clade</taxon>
        <taxon>Oryzoideae</taxon>
        <taxon>Oryzeae</taxon>
        <taxon>Oryzinae</taxon>
        <taxon>Oryza</taxon>
    </lineage>
</organism>
<evidence type="ECO:0000259" key="4">
    <source>
        <dbReference type="PROSITE" id="PS50102"/>
    </source>
</evidence>
<feature type="region of interest" description="Disordered" evidence="3">
    <location>
        <begin position="15"/>
        <end position="39"/>
    </location>
</feature>
<keyword evidence="6" id="KW-1185">Reference proteome</keyword>
<dbReference type="InterPro" id="IPR035979">
    <property type="entry name" value="RBD_domain_sf"/>
</dbReference>
<name>A0A0E0EAT6_9ORYZ</name>
<evidence type="ECO:0000256" key="1">
    <source>
        <dbReference type="ARBA" id="ARBA00022884"/>
    </source>
</evidence>
<feature type="compositionally biased region" description="Polar residues" evidence="3">
    <location>
        <begin position="331"/>
        <end position="358"/>
    </location>
</feature>
<dbReference type="GO" id="GO:0003723">
    <property type="term" value="F:RNA binding"/>
    <property type="evidence" value="ECO:0007669"/>
    <property type="project" value="UniProtKB-UniRule"/>
</dbReference>
<dbReference type="Gene3D" id="3.30.70.330">
    <property type="match status" value="1"/>
</dbReference>
<evidence type="ECO:0000313" key="5">
    <source>
        <dbReference type="EnsemblPlants" id="OMERI07G10310.5"/>
    </source>
</evidence>
<evidence type="ECO:0000256" key="2">
    <source>
        <dbReference type="PROSITE-ProRule" id="PRU00176"/>
    </source>
</evidence>
<feature type="region of interest" description="Disordered" evidence="3">
    <location>
        <begin position="270"/>
        <end position="417"/>
    </location>
</feature>
<dbReference type="InterPro" id="IPR012677">
    <property type="entry name" value="Nucleotide-bd_a/b_plait_sf"/>
</dbReference>
<feature type="compositionally biased region" description="Basic and acidic residues" evidence="3">
    <location>
        <begin position="15"/>
        <end position="24"/>
    </location>
</feature>
<reference evidence="5" key="2">
    <citation type="submission" date="2018-05" db="EMBL/GenBank/DDBJ databases">
        <title>OmerRS3 (Oryza meridionalis Reference Sequence Version 3).</title>
        <authorList>
            <person name="Zhang J."/>
            <person name="Kudrna D."/>
            <person name="Lee S."/>
            <person name="Talag J."/>
            <person name="Welchert J."/>
            <person name="Wing R.A."/>
        </authorList>
    </citation>
    <scope>NUCLEOTIDE SEQUENCE [LARGE SCALE GENOMIC DNA]</scope>
    <source>
        <strain evidence="5">cv. OR44</strain>
    </source>
</reference>
<feature type="domain" description="RRM" evidence="4">
    <location>
        <begin position="89"/>
        <end position="165"/>
    </location>
</feature>
<dbReference type="PROSITE" id="PS50102">
    <property type="entry name" value="RRM"/>
    <property type="match status" value="1"/>
</dbReference>
<feature type="compositionally biased region" description="Acidic residues" evidence="3">
    <location>
        <begin position="25"/>
        <end position="36"/>
    </location>
</feature>
<dbReference type="SMART" id="SM00360">
    <property type="entry name" value="RRM"/>
    <property type="match status" value="1"/>
</dbReference>
<dbReference type="Pfam" id="PF00076">
    <property type="entry name" value="RRM_1"/>
    <property type="match status" value="1"/>
</dbReference>
<proteinExistence type="predicted"/>
<dbReference type="SUPFAM" id="SSF54928">
    <property type="entry name" value="RNA-binding domain, RBD"/>
    <property type="match status" value="1"/>
</dbReference>
<protein>
    <recommendedName>
        <fullName evidence="4">RRM domain-containing protein</fullName>
    </recommendedName>
</protein>
<evidence type="ECO:0000313" key="6">
    <source>
        <dbReference type="Proteomes" id="UP000008021"/>
    </source>
</evidence>
<feature type="compositionally biased region" description="Basic residues" evidence="3">
    <location>
        <begin position="407"/>
        <end position="417"/>
    </location>
</feature>
<dbReference type="Gramene" id="OMERI07G10310.5">
    <property type="protein sequence ID" value="OMERI07G10310.5"/>
    <property type="gene ID" value="OMERI07G10310"/>
</dbReference>
<feature type="compositionally biased region" description="Basic and acidic residues" evidence="3">
    <location>
        <begin position="368"/>
        <end position="380"/>
    </location>
</feature>
<dbReference type="Proteomes" id="UP000008021">
    <property type="component" value="Chromosome 7"/>
</dbReference>
<dbReference type="EnsemblPlants" id="OMERI07G10310.5">
    <property type="protein sequence ID" value="OMERI07G10310.5"/>
    <property type="gene ID" value="OMERI07G10310"/>
</dbReference>
<sequence length="417" mass="48509">MAGRRPLFDLNVAHEDWDWEKGEEAEAEEEEPEEVVEEGKKEVVVLEEEEEEEEPHEVIMEEEVVEEEAAVGGEAEEVDGEVRRKRKDCEVLVGGLPRDAAEEDVARALADAGDVEEVRLVRDPAEPRSNKGFAFVRFTAAWQARWAADDVRTAMVRMKASLQRPRPTLKKHSWQGITPMLGIRRGFIGKSYGDREHYGDRERYGHARRDYSSNHVHDKYHRHMHRMAIDVEERPVSSREHRSHYRRDSAVSGHIHRYERARPREAYLESRYTNEYPRHRHSRHEESIQRDAYRSKYGHSYLERSHRDSCPDCNPSDHSSSAFYKTDHEPTPSSSQVASHCEESFSQEQDAAPASSQVVPLRHQMAKPFHERSSEPDDHSASAYEAAEYKERKSRYHPSSRDGPSNTHHRNYRRQGR</sequence>
<dbReference type="AlphaFoldDB" id="A0A0E0EAT6"/>
<accession>A0A0E0EAT6</accession>
<reference evidence="5" key="1">
    <citation type="submission" date="2015-04" db="UniProtKB">
        <authorList>
            <consortium name="EnsemblPlants"/>
        </authorList>
    </citation>
    <scope>IDENTIFICATION</scope>
</reference>
<evidence type="ECO:0000256" key="3">
    <source>
        <dbReference type="SAM" id="MobiDB-lite"/>
    </source>
</evidence>